<dbReference type="EMBL" id="AC018761">
    <property type="status" value="NOT_ANNOTATED_CDS"/>
    <property type="molecule type" value="Genomic_DNA"/>
</dbReference>
<comment type="subcellular location">
    <subcellularLocation>
        <location evidence="1">Cytoplasm</location>
    </subcellularLocation>
</comment>
<reference evidence="6 7" key="3">
    <citation type="journal article" date="2004" name="Nature">
        <title>Finishing the euchromatic sequence of the human genome.</title>
        <authorList>
            <consortium name="International Human Genome Sequencing Consortium"/>
        </authorList>
    </citation>
    <scope>NUCLEOTIDE SEQUENCE [LARGE SCALE GENOMIC DNA]</scope>
</reference>
<dbReference type="AlphaFoldDB" id="A0A7I2V5Y2"/>
<feature type="compositionally biased region" description="Basic and acidic residues" evidence="4">
    <location>
        <begin position="138"/>
        <end position="150"/>
    </location>
</feature>
<dbReference type="PANTHER" id="PTHR18947">
    <property type="entry name" value="HOOK PROTEINS"/>
    <property type="match status" value="1"/>
</dbReference>
<sequence>MSVDKAELCGSLLTWLQTFHVPSPCASPQDLSSGLAVAYVLNQIDPSWFNEAWLQGISEDPGPNWKLKVTSGLLIRGQTGQQSEDGLTEPSRVLPGCPGASCVRRASPRCEPHWRVLRPGRARQAASAGAGLCHQLREKAGPHPENHDAGRIGSACGDGSHPRAHDQRHS</sequence>
<reference evidence="6" key="5">
    <citation type="submission" date="2025-09" db="UniProtKB">
        <authorList>
            <consortium name="Ensembl"/>
        </authorList>
    </citation>
    <scope>IDENTIFICATION</scope>
</reference>
<dbReference type="EMBL" id="KF456503">
    <property type="status" value="NOT_ANNOTATED_CDS"/>
    <property type="molecule type" value="Genomic_DNA"/>
</dbReference>
<dbReference type="GO" id="GO:0030705">
    <property type="term" value="P:cytoskeleton-dependent intracellular transport"/>
    <property type="evidence" value="ECO:0007669"/>
    <property type="project" value="InterPro"/>
</dbReference>
<accession>A0A7I2V5Y2</accession>
<dbReference type="Gene3D" id="1.10.418.10">
    <property type="entry name" value="Calponin-like domain"/>
    <property type="match status" value="1"/>
</dbReference>
<evidence type="ECO:0000256" key="2">
    <source>
        <dbReference type="ARBA" id="ARBA00022490"/>
    </source>
</evidence>
<reference evidence="6 7" key="1">
    <citation type="journal article" date="2001" name="Nature">
        <title>Initial sequencing and analysis of the human genome.</title>
        <authorList>
            <consortium name="International Human Genome Sequencing Consortium"/>
            <person name="Lander E.S."/>
            <person name="Linton L.M."/>
            <person name="Birren B."/>
            <person name="Nusbaum C."/>
            <person name="Zody M.C."/>
            <person name="Baldwin J."/>
            <person name="Devon K."/>
            <person name="Dewar K."/>
            <person name="Doyle M."/>
            <person name="FitzHugh W."/>
            <person name="Funke R."/>
            <person name="Gage D."/>
            <person name="Harris K."/>
            <person name="Heaford A."/>
            <person name="Howland J."/>
            <person name="Kann L."/>
            <person name="Lehoczky J."/>
            <person name="LeVine R."/>
            <person name="McEwan P."/>
            <person name="McKernan K."/>
            <person name="Meldrim J."/>
            <person name="Mesirov J.P."/>
            <person name="Miranda C."/>
            <person name="Morris W."/>
            <person name="Naylor J."/>
            <person name="Raymond C."/>
            <person name="Rosetti M."/>
            <person name="Santos R."/>
            <person name="Sheridan A."/>
            <person name="Sougnez C."/>
            <person name="Stange-Thomann N."/>
            <person name="Stojanovic N."/>
            <person name="Subramanian A."/>
            <person name="Wyman D."/>
            <person name="Rogers J."/>
            <person name="Sulston J."/>
            <person name="Ainscough R."/>
            <person name="Beck S."/>
            <person name="Bentley D."/>
            <person name="Burton J."/>
            <person name="Clee C."/>
            <person name="Carter N."/>
            <person name="Coulson A."/>
            <person name="Deadman R."/>
            <person name="Deloukas P."/>
            <person name="Dunham A."/>
            <person name="Dunham I."/>
            <person name="Durbin R."/>
            <person name="French L."/>
            <person name="Grafham D."/>
            <person name="Gregory S."/>
            <person name="Hubbard T."/>
            <person name="Humphray S."/>
            <person name="Hunt A."/>
            <person name="Jones M."/>
            <person name="Lloyd C."/>
            <person name="McMurray A."/>
            <person name="Matthews L."/>
            <person name="Mercer S."/>
            <person name="Milne S."/>
            <person name="Mullikin J.C."/>
            <person name="Mungall A."/>
            <person name="Plumb R."/>
            <person name="Ross M."/>
            <person name="Shownkeen R."/>
            <person name="Sims S."/>
            <person name="Waterston R.H."/>
            <person name="Wilson R.K."/>
            <person name="Hillier L.W."/>
            <person name="McPherson J.D."/>
            <person name="Marra M.A."/>
            <person name="Mardis E.R."/>
            <person name="Fulton L.A."/>
            <person name="Chinwalla A.T."/>
            <person name="Pepin K.H."/>
            <person name="Gish W.R."/>
            <person name="Chissoe S.L."/>
            <person name="Wendl M.C."/>
            <person name="Delehaunty K.D."/>
            <person name="Miner T.L."/>
            <person name="Delehaunty A."/>
            <person name="Kramer J.B."/>
            <person name="Cook L.L."/>
            <person name="Fulton R.S."/>
            <person name="Johnson D.L."/>
            <person name="Minx P.J."/>
            <person name="Clifton S.W."/>
            <person name="Hawkins T."/>
            <person name="Branscomb E."/>
            <person name="Predki P."/>
            <person name="Richardson P."/>
            <person name="Wenning S."/>
            <person name="Slezak T."/>
            <person name="Doggett N."/>
            <person name="Cheng J.F."/>
            <person name="Olsen A."/>
            <person name="Lucas S."/>
            <person name="Elkin C."/>
            <person name="Uberbacher E."/>
            <person name="Frazier M."/>
            <person name="Gibbs R.A."/>
            <person name="Muzny D.M."/>
            <person name="Scherer S.E."/>
            <person name="Bouck J.B."/>
            <person name="Sodergren E.J."/>
            <person name="Worley K.C."/>
            <person name="Rives C.M."/>
            <person name="Gorrell J.H."/>
            <person name="Metzker M.L."/>
            <person name="Naylor S.L."/>
            <person name="Kucherlapati R.S."/>
            <person name="Nelson D.L."/>
            <person name="Weinstock G.M."/>
            <person name="Sakaki Y."/>
            <person name="Fujiyama A."/>
            <person name="Hattori M."/>
            <person name="Yada T."/>
            <person name="Toyoda A."/>
            <person name="Itoh T."/>
            <person name="Kawagoe C."/>
            <person name="Watanabe H."/>
            <person name="Totoki Y."/>
            <person name="Taylor T."/>
            <person name="Weissenbach J."/>
            <person name="Heilig R."/>
            <person name="Saurin W."/>
            <person name="Artiguenave F."/>
            <person name="Brottier P."/>
            <person name="Bruls T."/>
            <person name="Pelletier E."/>
            <person name="Robert C."/>
            <person name="Wincker P."/>
            <person name="Smith D.R."/>
            <person name="Doucette-Stamm L."/>
            <person name="Rubenfield M."/>
            <person name="Weinstock K."/>
            <person name="Lee H.M."/>
            <person name="Dubois J."/>
            <person name="Rosenthal A."/>
            <person name="Platzer M."/>
            <person name="Nyakatura G."/>
            <person name="Taudien S."/>
            <person name="Rump A."/>
            <person name="Yang H."/>
            <person name="Yu J."/>
            <person name="Wang J."/>
            <person name="Huang G."/>
            <person name="Gu J."/>
            <person name="Hood L."/>
            <person name="Rowen L."/>
            <person name="Madan A."/>
            <person name="Qin S."/>
            <person name="Davis R.W."/>
            <person name="Federspiel N.A."/>
            <person name="Abola A.P."/>
            <person name="Proctor M.J."/>
            <person name="Myers R.M."/>
            <person name="Schmutz J."/>
            <person name="Dickson M."/>
            <person name="Grimwood J."/>
            <person name="Cox D.R."/>
            <person name="Olson M.V."/>
            <person name="Kaul R."/>
            <person name="Raymond C."/>
            <person name="Shimizu N."/>
            <person name="Kawasaki K."/>
            <person name="Minoshima S."/>
            <person name="Evans G.A."/>
            <person name="Athanasiou M."/>
            <person name="Schultz R."/>
            <person name="Roe B.A."/>
            <person name="Chen F."/>
            <person name="Pan H."/>
            <person name="Ramser J."/>
            <person name="Lehrach H."/>
            <person name="Reinhardt R."/>
            <person name="McCombie W.R."/>
            <person name="de la Bastide M."/>
            <person name="Dedhia N."/>
            <person name="Blocker H."/>
            <person name="Hornischer K."/>
            <person name="Nordsiek G."/>
            <person name="Agarwala R."/>
            <person name="Aravind L."/>
            <person name="Bailey J.A."/>
            <person name="Bateman A."/>
            <person name="Batzoglou S."/>
            <person name="Birney E."/>
            <person name="Bork P."/>
            <person name="Brown D.G."/>
            <person name="Burge C.B."/>
            <person name="Cerutti L."/>
            <person name="Chen H.C."/>
            <person name="Church D."/>
            <person name="Clamp M."/>
            <person name="Copley R.R."/>
            <person name="Doerks T."/>
            <person name="Eddy S.R."/>
            <person name="Eichler E.E."/>
            <person name="Furey T.S."/>
            <person name="Galagan J."/>
            <person name="Gilbert J.G."/>
            <person name="Harmon C."/>
            <person name="Hayashizaki Y."/>
            <person name="Haussler D."/>
            <person name="Hermjakob H."/>
            <person name="Hokamp K."/>
            <person name="Jang W."/>
            <person name="Johnson L.S."/>
            <person name="Jones T.A."/>
            <person name="Kasif S."/>
            <person name="Kaspryzk A."/>
            <person name="Kennedy S."/>
            <person name="Kent W.J."/>
            <person name="Kitts P."/>
            <person name="Koonin E.V."/>
            <person name="Korf I."/>
            <person name="Kulp D."/>
            <person name="Lancet D."/>
            <person name="Lowe T.M."/>
            <person name="McLysaght A."/>
            <person name="Mikkelsen T."/>
            <person name="Moran J.V."/>
            <person name="Mulder N."/>
            <person name="Pollara V.J."/>
            <person name="Ponting C.P."/>
            <person name="Schuler G."/>
            <person name="Schultz J."/>
            <person name="Slater G."/>
            <person name="Smit A.F."/>
            <person name="Stupka E."/>
            <person name="Szustakowski J."/>
            <person name="Thierry-Mieg D."/>
            <person name="Thierry-Mieg J."/>
            <person name="Wagner L."/>
            <person name="Wallis J."/>
            <person name="Wheeler R."/>
            <person name="Williams A."/>
            <person name="Wolf Y.I."/>
            <person name="Wolfe K.H."/>
            <person name="Yang S.P."/>
            <person name="Yeh R.F."/>
            <person name="Collins F."/>
            <person name="Guyer M.S."/>
            <person name="Peterson J."/>
            <person name="Felsenfeld A."/>
            <person name="Wetterstrand K.A."/>
            <person name="Patrinos A."/>
            <person name="Morgan M.J."/>
            <person name="de Jong P."/>
            <person name="Catanese J.J."/>
            <person name="Osoegawa K."/>
            <person name="Shizuya H."/>
            <person name="Choi S."/>
            <person name="Chen Y.J."/>
        </authorList>
    </citation>
    <scope>NUCLEOTIDE SEQUENCE [LARGE SCALE GENOMIC DNA]</scope>
</reference>
<protein>
    <submittedName>
        <fullName evidence="6">Hook microtubule tethering protein 2</fullName>
    </submittedName>
</protein>
<evidence type="ECO:0000256" key="1">
    <source>
        <dbReference type="ARBA" id="ARBA00004496"/>
    </source>
</evidence>
<dbReference type="SMR" id="A0A7I2V5Y2"/>
<keyword evidence="7" id="KW-1185">Reference proteome</keyword>
<dbReference type="Ensembl" id="ENST00000678590.1">
    <property type="protein sequence ID" value="ENSP00000504514.1"/>
    <property type="gene ID" value="ENSG00000095066.12"/>
</dbReference>
<dbReference type="OrthoDB" id="49395at2759"/>
<dbReference type="GO" id="GO:0005737">
    <property type="term" value="C:cytoplasm"/>
    <property type="evidence" value="ECO:0007669"/>
    <property type="project" value="UniProtKB-SubCell"/>
</dbReference>
<evidence type="ECO:0000259" key="5">
    <source>
        <dbReference type="Pfam" id="PF19047"/>
    </source>
</evidence>
<name>A0A7I2V5Y2_HUMAN</name>
<evidence type="ECO:0000256" key="3">
    <source>
        <dbReference type="ARBA" id="ARBA00023054"/>
    </source>
</evidence>
<dbReference type="PANTHER" id="PTHR18947:SF37">
    <property type="entry name" value="PROTEIN HOOK HOMOLOG 2"/>
    <property type="match status" value="1"/>
</dbReference>
<keyword evidence="3" id="KW-0175">Coiled coil</keyword>
<dbReference type="InterPro" id="IPR043936">
    <property type="entry name" value="HOOK_N"/>
</dbReference>
<proteinExistence type="predicted"/>
<feature type="region of interest" description="Disordered" evidence="4">
    <location>
        <begin position="138"/>
        <end position="170"/>
    </location>
</feature>
<evidence type="ECO:0000313" key="6">
    <source>
        <dbReference type="Ensembl" id="ENSP00000504514.1"/>
    </source>
</evidence>
<dbReference type="Pfam" id="PF19047">
    <property type="entry name" value="HOOK_N"/>
    <property type="match status" value="1"/>
</dbReference>
<gene>
    <name evidence="6" type="primary">HOOK2</name>
</gene>
<dbReference type="Bgee" id="ENSG00000095066">
    <property type="expression patterns" value="Expressed in right lobe of thyroid gland and 153 other cell types or tissues"/>
</dbReference>
<dbReference type="Proteomes" id="UP000005640">
    <property type="component" value="Chromosome 19"/>
</dbReference>
<dbReference type="GeneTree" id="ENSGT00940000160152"/>
<reference evidence="6 7" key="2">
    <citation type="journal article" date="2004" name="Nature">
        <title>The DNA sequence and biology of human chromosome 19.</title>
        <authorList>
            <person name="Grimwood J."/>
            <person name="Gordon L.A."/>
            <person name="Olsen A."/>
            <person name="Terry A."/>
            <person name="Schmutz J."/>
            <person name="Lamerdin J."/>
            <person name="Hellsten U."/>
            <person name="Goodstein D."/>
            <person name="Couronne O."/>
            <person name="Tran-Gyamfi M."/>
            <person name="Aerts A."/>
            <person name="Altherr M."/>
            <person name="Ashworth L."/>
            <person name="Bajorek E."/>
            <person name="Black S."/>
            <person name="Branscomb E."/>
            <person name="Caenepeel S."/>
            <person name="Carrano A."/>
            <person name="Caoile C."/>
            <person name="Chan Y.M."/>
            <person name="Christensen M."/>
            <person name="Cleland C.A."/>
            <person name="Copeland A."/>
            <person name="Dalin E."/>
            <person name="Dehal P."/>
            <person name="Denys M."/>
            <person name="Detter J.C."/>
            <person name="Escobar J."/>
            <person name="Flowers D."/>
            <person name="Fotopulos D."/>
            <person name="Garcia C."/>
            <person name="Georgescu A.M."/>
            <person name="Glavina T."/>
            <person name="Gomez M."/>
            <person name="Gonzales E."/>
            <person name="Groza M."/>
            <person name="Hammon N."/>
            <person name="Hawkins T."/>
            <person name="Haydu L."/>
            <person name="Ho I."/>
            <person name="Huang W."/>
            <person name="Israni S."/>
            <person name="Jett J."/>
            <person name="Kadner K."/>
            <person name="Kimball H."/>
            <person name="Kobayashi A."/>
            <person name="Larionov V."/>
            <person name="Leem S.H."/>
            <person name="Lopez F."/>
            <person name="Lou Y."/>
            <person name="Lowry S."/>
            <person name="Malfatti S."/>
            <person name="Martinez D."/>
            <person name="McCready P."/>
            <person name="Medina C."/>
            <person name="Morgan J."/>
            <person name="Nelson K."/>
            <person name="Nolan M."/>
            <person name="Ovcharenko I."/>
            <person name="Pitluck S."/>
            <person name="Pollard M."/>
            <person name="Popkie A.P."/>
            <person name="Predki P."/>
            <person name="Quan G."/>
            <person name="Ramirez L."/>
            <person name="Rash S."/>
            <person name="Retterer J."/>
            <person name="Rodriguez A."/>
            <person name="Rogers S."/>
            <person name="Salamov A."/>
            <person name="Salazar A."/>
            <person name="She X."/>
            <person name="Smith D."/>
            <person name="Slezak T."/>
            <person name="Solovyev V."/>
            <person name="Thayer N."/>
            <person name="Tice H."/>
            <person name="Tsai M."/>
            <person name="Ustaszewska A."/>
            <person name="Vo N."/>
            <person name="Wagner M."/>
            <person name="Wheeler J."/>
            <person name="Wu K."/>
            <person name="Xie G."/>
            <person name="Yang J."/>
            <person name="Dubchak I."/>
            <person name="Furey T.S."/>
            <person name="DeJong P."/>
            <person name="Dickson M."/>
            <person name="Gordon D."/>
            <person name="Eichler E.E."/>
            <person name="Pennacchio L.A."/>
            <person name="Richardson P."/>
            <person name="Stubbs L."/>
            <person name="Rokhsar D.S."/>
            <person name="Myers R.M."/>
            <person name="Rubin E.M."/>
            <person name="Lucas S.M."/>
        </authorList>
    </citation>
    <scope>NUCLEOTIDE SEQUENCE [LARGE SCALE GENOMIC DNA]</scope>
</reference>
<dbReference type="OpenTargets" id="ENSG00000095066"/>
<feature type="compositionally biased region" description="Basic and acidic residues" evidence="4">
    <location>
        <begin position="160"/>
        <end position="170"/>
    </location>
</feature>
<dbReference type="HGNC" id="HGNC:19885">
    <property type="gene designation" value="HOOK2"/>
</dbReference>
<dbReference type="Ensembl" id="ENST00000678590.1">
    <property type="protein sequence ID" value="ENSP00000504514.1"/>
    <property type="gene ID" value="ENSG00000095066.13"/>
</dbReference>
<dbReference type="InterPro" id="IPR036872">
    <property type="entry name" value="CH_dom_sf"/>
</dbReference>
<dbReference type="EMBL" id="AC020934">
    <property type="status" value="NOT_ANNOTATED_CDS"/>
    <property type="molecule type" value="Genomic_DNA"/>
</dbReference>
<organism evidence="6 7">
    <name type="scientific">Homo sapiens</name>
    <name type="common">Human</name>
    <dbReference type="NCBI Taxonomy" id="9606"/>
    <lineage>
        <taxon>Eukaryota</taxon>
        <taxon>Metazoa</taxon>
        <taxon>Chordata</taxon>
        <taxon>Craniata</taxon>
        <taxon>Vertebrata</taxon>
        <taxon>Euteleostomi</taxon>
        <taxon>Mammalia</taxon>
        <taxon>Eutheria</taxon>
        <taxon>Euarchontoglires</taxon>
        <taxon>Primates</taxon>
        <taxon>Haplorrhini</taxon>
        <taxon>Catarrhini</taxon>
        <taxon>Hominidae</taxon>
        <taxon>Homo</taxon>
    </lineage>
</organism>
<keyword evidence="2" id="KW-0963">Cytoplasm</keyword>
<dbReference type="SUPFAM" id="SSF116907">
    <property type="entry name" value="Hook domain"/>
    <property type="match status" value="1"/>
</dbReference>
<feature type="domain" description="HOOK N-terminal" evidence="5">
    <location>
        <begin position="7"/>
        <end position="70"/>
    </location>
</feature>
<evidence type="ECO:0000313" key="7">
    <source>
        <dbReference type="Proteomes" id="UP000005640"/>
    </source>
</evidence>
<evidence type="ECO:0000256" key="4">
    <source>
        <dbReference type="SAM" id="MobiDB-lite"/>
    </source>
</evidence>
<reference evidence="6" key="4">
    <citation type="submission" date="2025-08" db="UniProtKB">
        <authorList>
            <consortium name="Ensembl"/>
        </authorList>
    </citation>
    <scope>IDENTIFICATION</scope>
</reference>